<dbReference type="PANTHER" id="PTHR10622">
    <property type="entry name" value="HET DOMAIN-CONTAINING PROTEIN"/>
    <property type="match status" value="1"/>
</dbReference>
<dbReference type="Proteomes" id="UP001302321">
    <property type="component" value="Unassembled WGS sequence"/>
</dbReference>
<reference evidence="4" key="1">
    <citation type="journal article" date="2023" name="Mol. Phylogenet. Evol.">
        <title>Genome-scale phylogeny and comparative genomics of the fungal order Sordariales.</title>
        <authorList>
            <person name="Hensen N."/>
            <person name="Bonometti L."/>
            <person name="Westerberg I."/>
            <person name="Brannstrom I.O."/>
            <person name="Guillou S."/>
            <person name="Cros-Aarteil S."/>
            <person name="Calhoun S."/>
            <person name="Haridas S."/>
            <person name="Kuo A."/>
            <person name="Mondo S."/>
            <person name="Pangilinan J."/>
            <person name="Riley R."/>
            <person name="LaButti K."/>
            <person name="Andreopoulos B."/>
            <person name="Lipzen A."/>
            <person name="Chen C."/>
            <person name="Yan M."/>
            <person name="Daum C."/>
            <person name="Ng V."/>
            <person name="Clum A."/>
            <person name="Steindorff A."/>
            <person name="Ohm R.A."/>
            <person name="Martin F."/>
            <person name="Silar P."/>
            <person name="Natvig D.O."/>
            <person name="Lalanne C."/>
            <person name="Gautier V."/>
            <person name="Ament-Velasquez S.L."/>
            <person name="Kruys A."/>
            <person name="Hutchinson M.I."/>
            <person name="Powell A.J."/>
            <person name="Barry K."/>
            <person name="Miller A.N."/>
            <person name="Grigoriev I.V."/>
            <person name="Debuchy R."/>
            <person name="Gladieux P."/>
            <person name="Hiltunen Thoren M."/>
            <person name="Johannesson H."/>
        </authorList>
    </citation>
    <scope>NUCLEOTIDE SEQUENCE</scope>
    <source>
        <strain evidence="4">CBS 892.96</strain>
    </source>
</reference>
<gene>
    <name evidence="4" type="ORF">QBC36DRAFT_92687</name>
</gene>
<evidence type="ECO:0000256" key="1">
    <source>
        <dbReference type="ARBA" id="ARBA00022737"/>
    </source>
</evidence>
<evidence type="ECO:0000259" key="3">
    <source>
        <dbReference type="Pfam" id="PF24883"/>
    </source>
</evidence>
<dbReference type="AlphaFoldDB" id="A0AAN7A309"/>
<reference evidence="4" key="2">
    <citation type="submission" date="2023-05" db="EMBL/GenBank/DDBJ databases">
        <authorList>
            <consortium name="Lawrence Berkeley National Laboratory"/>
            <person name="Steindorff A."/>
            <person name="Hensen N."/>
            <person name="Bonometti L."/>
            <person name="Westerberg I."/>
            <person name="Brannstrom I.O."/>
            <person name="Guillou S."/>
            <person name="Cros-Aarteil S."/>
            <person name="Calhoun S."/>
            <person name="Haridas S."/>
            <person name="Kuo A."/>
            <person name="Mondo S."/>
            <person name="Pangilinan J."/>
            <person name="Riley R."/>
            <person name="Labutti K."/>
            <person name="Andreopoulos B."/>
            <person name="Lipzen A."/>
            <person name="Chen C."/>
            <person name="Yanf M."/>
            <person name="Daum C."/>
            <person name="Ng V."/>
            <person name="Clum A."/>
            <person name="Ohm R."/>
            <person name="Martin F."/>
            <person name="Silar P."/>
            <person name="Natvig D."/>
            <person name="Lalanne C."/>
            <person name="Gautier V."/>
            <person name="Ament-Velasquez S.L."/>
            <person name="Kruys A."/>
            <person name="Hutchinson M.I."/>
            <person name="Powell A.J."/>
            <person name="Barry K."/>
            <person name="Miller A.N."/>
            <person name="Grigoriev I.V."/>
            <person name="Debuchy R."/>
            <person name="Gladieux P."/>
            <person name="Thoren M.H."/>
            <person name="Johannesson H."/>
        </authorList>
    </citation>
    <scope>NUCLEOTIDE SEQUENCE</scope>
    <source>
        <strain evidence="4">CBS 892.96</strain>
    </source>
</reference>
<organism evidence="4 5">
    <name type="scientific">Triangularia setosa</name>
    <dbReference type="NCBI Taxonomy" id="2587417"/>
    <lineage>
        <taxon>Eukaryota</taxon>
        <taxon>Fungi</taxon>
        <taxon>Dikarya</taxon>
        <taxon>Ascomycota</taxon>
        <taxon>Pezizomycotina</taxon>
        <taxon>Sordariomycetes</taxon>
        <taxon>Sordariomycetidae</taxon>
        <taxon>Sordariales</taxon>
        <taxon>Podosporaceae</taxon>
        <taxon>Triangularia</taxon>
    </lineage>
</organism>
<sequence length="320" mass="36931">MRLLESDDAGGIRLTKDLPSDKILPYAILSHTWGPDEEEVSYKDLEGGRAVSKPGYNKIQFCANQAGRDKLKFFWVDTCCIDKSNSTELQEAINSMFRWYRDAAKCYVYLTDVSTHKRNVDGSLAWKQTFLQCKWFTRGWTLQELIAPTMVEFFSKEGAYLGDRLTLGNDIHNVTEIPLDALRGNTLSNFSVEDRMSWVKKRKTARKEDKAYSLFGIFDVQMPLLYGEGEDKAFGRLREEISKVSKRKEKYDKADTRCLSDLHSTNPRHDKKRIEDAKGGLLKDSYCWILSNVQFQQWHDGHDQRLLWIKGDPGKGKTML</sequence>
<comment type="caution">
    <text evidence="4">The sequence shown here is derived from an EMBL/GenBank/DDBJ whole genome shotgun (WGS) entry which is preliminary data.</text>
</comment>
<name>A0AAN7A309_9PEZI</name>
<evidence type="ECO:0000313" key="5">
    <source>
        <dbReference type="Proteomes" id="UP001302321"/>
    </source>
</evidence>
<accession>A0AAN7A309</accession>
<feature type="non-terminal residue" evidence="4">
    <location>
        <position position="320"/>
    </location>
</feature>
<dbReference type="Pfam" id="PF24883">
    <property type="entry name" value="NPHP3_N"/>
    <property type="match status" value="1"/>
</dbReference>
<keyword evidence="5" id="KW-1185">Reference proteome</keyword>
<proteinExistence type="predicted"/>
<dbReference type="EMBL" id="MU866548">
    <property type="protein sequence ID" value="KAK4171520.1"/>
    <property type="molecule type" value="Genomic_DNA"/>
</dbReference>
<feature type="domain" description="Heterokaryon incompatibility" evidence="2">
    <location>
        <begin position="26"/>
        <end position="116"/>
    </location>
</feature>
<dbReference type="InterPro" id="IPR056884">
    <property type="entry name" value="NPHP3-like_N"/>
</dbReference>
<evidence type="ECO:0000313" key="4">
    <source>
        <dbReference type="EMBL" id="KAK4171520.1"/>
    </source>
</evidence>
<dbReference type="InterPro" id="IPR010730">
    <property type="entry name" value="HET"/>
</dbReference>
<dbReference type="Pfam" id="PF06985">
    <property type="entry name" value="HET"/>
    <property type="match status" value="1"/>
</dbReference>
<protein>
    <submittedName>
        <fullName evidence="4">HET-domain-containing protein</fullName>
    </submittedName>
</protein>
<evidence type="ECO:0000259" key="2">
    <source>
        <dbReference type="Pfam" id="PF06985"/>
    </source>
</evidence>
<dbReference type="PANTHER" id="PTHR10622:SF10">
    <property type="entry name" value="HET DOMAIN-CONTAINING PROTEIN"/>
    <property type="match status" value="1"/>
</dbReference>
<keyword evidence="1" id="KW-0677">Repeat</keyword>
<feature type="domain" description="Nephrocystin 3-like N-terminal" evidence="3">
    <location>
        <begin position="286"/>
        <end position="320"/>
    </location>
</feature>